<sequence length="81" mass="8391">MESENIKAAGDNDNVVPGQQNYPTPTDLGNHNAQSGEQIIRGASQEDQLDSLKQNAADTGPGSNEIGATPSTGDGEQHGED</sequence>
<dbReference type="AlphaFoldDB" id="A0A3E2NUV4"/>
<feature type="compositionally biased region" description="Polar residues" evidence="1">
    <location>
        <begin position="17"/>
        <end position="37"/>
    </location>
</feature>
<protein>
    <submittedName>
        <fullName evidence="2">Uncharacterized protein</fullName>
    </submittedName>
</protein>
<feature type="region of interest" description="Disordered" evidence="1">
    <location>
        <begin position="1"/>
        <end position="81"/>
    </location>
</feature>
<name>A0A3E2NUV4_9SPHI</name>
<evidence type="ECO:0000313" key="2">
    <source>
        <dbReference type="EMBL" id="RFZ84749.1"/>
    </source>
</evidence>
<proteinExistence type="predicted"/>
<dbReference type="RefSeq" id="WP_117381651.1">
    <property type="nucleotide sequence ID" value="NZ_QWDE01000001.1"/>
</dbReference>
<reference evidence="2 3" key="1">
    <citation type="submission" date="2018-08" db="EMBL/GenBank/DDBJ databases">
        <title>Mucilaginibacter terrae sp. nov., isolated from manganese diggings.</title>
        <authorList>
            <person name="Huang Y."/>
            <person name="Zhou Z."/>
        </authorList>
    </citation>
    <scope>NUCLEOTIDE SEQUENCE [LARGE SCALE GENOMIC DNA]</scope>
    <source>
        <strain evidence="2 3">ZH6</strain>
    </source>
</reference>
<dbReference type="EMBL" id="QWDE01000001">
    <property type="protein sequence ID" value="RFZ84749.1"/>
    <property type="molecule type" value="Genomic_DNA"/>
</dbReference>
<accession>A0A3E2NUV4</accession>
<evidence type="ECO:0000256" key="1">
    <source>
        <dbReference type="SAM" id="MobiDB-lite"/>
    </source>
</evidence>
<organism evidence="2 3">
    <name type="scientific">Mucilaginibacter terrenus</name>
    <dbReference type="NCBI Taxonomy" id="2482727"/>
    <lineage>
        <taxon>Bacteria</taxon>
        <taxon>Pseudomonadati</taxon>
        <taxon>Bacteroidota</taxon>
        <taxon>Sphingobacteriia</taxon>
        <taxon>Sphingobacteriales</taxon>
        <taxon>Sphingobacteriaceae</taxon>
        <taxon>Mucilaginibacter</taxon>
    </lineage>
</organism>
<dbReference type="Proteomes" id="UP000260823">
    <property type="component" value="Unassembled WGS sequence"/>
</dbReference>
<keyword evidence="3" id="KW-1185">Reference proteome</keyword>
<comment type="caution">
    <text evidence="2">The sequence shown here is derived from an EMBL/GenBank/DDBJ whole genome shotgun (WGS) entry which is preliminary data.</text>
</comment>
<gene>
    <name evidence="2" type="ORF">DYU05_03850</name>
</gene>
<evidence type="ECO:0000313" key="3">
    <source>
        <dbReference type="Proteomes" id="UP000260823"/>
    </source>
</evidence>
<dbReference type="OrthoDB" id="799746at2"/>